<dbReference type="InterPro" id="IPR052190">
    <property type="entry name" value="Euk-Arch_PrmC-MTase"/>
</dbReference>
<evidence type="ECO:0000259" key="7">
    <source>
        <dbReference type="Pfam" id="PF25004"/>
    </source>
</evidence>
<dbReference type="AlphaFoldDB" id="A0A917D2B5"/>
<keyword evidence="3" id="KW-0808">Transferase</keyword>
<keyword evidence="4" id="KW-0949">S-adenosyl-L-methionine</keyword>
<dbReference type="SUPFAM" id="SSF53335">
    <property type="entry name" value="S-adenosyl-L-methionine-dependent methyltransferases"/>
    <property type="match status" value="1"/>
</dbReference>
<dbReference type="InterPro" id="IPR002052">
    <property type="entry name" value="DNA_methylase_N6_adenine_CS"/>
</dbReference>
<dbReference type="GO" id="GO:0035657">
    <property type="term" value="C:eRF1 methyltransferase complex"/>
    <property type="evidence" value="ECO:0007669"/>
    <property type="project" value="TreeGrafter"/>
</dbReference>
<dbReference type="InterPro" id="IPR029063">
    <property type="entry name" value="SAM-dependent_MTases_sf"/>
</dbReference>
<evidence type="ECO:0000256" key="2">
    <source>
        <dbReference type="ARBA" id="ARBA00022603"/>
    </source>
</evidence>
<dbReference type="GO" id="GO:0008757">
    <property type="term" value="F:S-adenosylmethionine-dependent methyltransferase activity"/>
    <property type="evidence" value="ECO:0007669"/>
    <property type="project" value="TreeGrafter"/>
</dbReference>
<dbReference type="InterPro" id="IPR055487">
    <property type="entry name" value="DUF7059"/>
</dbReference>
<evidence type="ECO:0000313" key="8">
    <source>
        <dbReference type="EMBL" id="GGG08414.1"/>
    </source>
</evidence>
<dbReference type="Gene3D" id="3.40.50.150">
    <property type="entry name" value="Vaccinia Virus protein VP39"/>
    <property type="match status" value="1"/>
</dbReference>
<comment type="similarity">
    <text evidence="1">Belongs to the eukaryotic/archaeal PrmC-related family.</text>
</comment>
<evidence type="ECO:0000259" key="6">
    <source>
        <dbReference type="Pfam" id="PF23186"/>
    </source>
</evidence>
<protein>
    <submittedName>
        <fullName evidence="8">SAM-dependent methyltransferase</fullName>
    </submittedName>
</protein>
<sequence length="498" mass="52322">MTDSPPVDRAALLALCPSLRASFLRCSYDADSVLALLGDDVHAALGRAEPVPVRRACVSAGELGTLIRLFLLADDLPATAVEAALAPVSLSDAARSGLVAVEGDVARAALDVRPVDFGNGNRWVVSDIDGSTRALDIGSDHVLGVGQASLSLIRATPTDPVASVLDLGIGCGVQAVHAAAYGSHVTGTDVSERSMTLAAMTAALNGLEFELLRGSWFEPVVGRTFERVVANPPFVVGPAQVQHSYRDSGLDLDGASALVISTAPGHLEHGGLATLLAAWLHVDGEDWQSRVASWLPDHGVDAWILQRDVADPALYVGTWMRDGGVDLRSPASGAQAEAWLDRLEQADVTGVGFGVVYLRRTDRPTQVVAEDLSHGFDDPLGPEAPAWFDRLDWVREHDVLASTFALDPATALEEVSLPSGEGWSRVVTRVHRGNGPQWSHEIDELGAALLAGLRHDGLPAGELVSLLAAAHGVDPDDLGEGAEELLTALLLHGLITPG</sequence>
<dbReference type="GO" id="GO:0003676">
    <property type="term" value="F:nucleic acid binding"/>
    <property type="evidence" value="ECO:0007669"/>
    <property type="project" value="InterPro"/>
</dbReference>
<dbReference type="EMBL" id="BMCU01000002">
    <property type="protein sequence ID" value="GGG08414.1"/>
    <property type="molecule type" value="Genomic_DNA"/>
</dbReference>
<dbReference type="GO" id="GO:0008276">
    <property type="term" value="F:protein methyltransferase activity"/>
    <property type="evidence" value="ECO:0007669"/>
    <property type="project" value="TreeGrafter"/>
</dbReference>
<proteinExistence type="inferred from homology"/>
<accession>A0A917D2B5</accession>
<keyword evidence="9" id="KW-1185">Reference proteome</keyword>
<dbReference type="InterPro" id="IPR007848">
    <property type="entry name" value="Small_mtfrase_dom"/>
</dbReference>
<evidence type="ECO:0000259" key="5">
    <source>
        <dbReference type="Pfam" id="PF05175"/>
    </source>
</evidence>
<evidence type="ECO:0000256" key="3">
    <source>
        <dbReference type="ARBA" id="ARBA00022679"/>
    </source>
</evidence>
<name>A0A917D2B5_9NOCA</name>
<gene>
    <name evidence="8" type="ORF">GCM10007304_23120</name>
</gene>
<keyword evidence="2 8" id="KW-0489">Methyltransferase</keyword>
<dbReference type="Proteomes" id="UP000654257">
    <property type="component" value="Unassembled WGS sequence"/>
</dbReference>
<dbReference type="Pfam" id="PF23186">
    <property type="entry name" value="DUF7059"/>
    <property type="match status" value="1"/>
</dbReference>
<dbReference type="PROSITE" id="PS00092">
    <property type="entry name" value="N6_MTASE"/>
    <property type="match status" value="1"/>
</dbReference>
<feature type="domain" description="DUF7782" evidence="7">
    <location>
        <begin position="386"/>
        <end position="497"/>
    </location>
</feature>
<dbReference type="GO" id="GO:0008170">
    <property type="term" value="F:N-methyltransferase activity"/>
    <property type="evidence" value="ECO:0007669"/>
    <property type="project" value="UniProtKB-ARBA"/>
</dbReference>
<dbReference type="PANTHER" id="PTHR45875:SF1">
    <property type="entry name" value="METHYLTRANSFERASE N6AMT1"/>
    <property type="match status" value="1"/>
</dbReference>
<dbReference type="GO" id="GO:0032259">
    <property type="term" value="P:methylation"/>
    <property type="evidence" value="ECO:0007669"/>
    <property type="project" value="UniProtKB-KW"/>
</dbReference>
<dbReference type="Pfam" id="PF25004">
    <property type="entry name" value="DUF7782"/>
    <property type="match status" value="1"/>
</dbReference>
<dbReference type="RefSeq" id="WP_188544916.1">
    <property type="nucleotide sequence ID" value="NZ_BMCU01000002.1"/>
</dbReference>
<comment type="caution">
    <text evidence="8">The sequence shown here is derived from an EMBL/GenBank/DDBJ whole genome shotgun (WGS) entry which is preliminary data.</text>
</comment>
<dbReference type="InterPro" id="IPR056684">
    <property type="entry name" value="DUF7782"/>
</dbReference>
<evidence type="ECO:0000256" key="4">
    <source>
        <dbReference type="ARBA" id="ARBA00022691"/>
    </source>
</evidence>
<evidence type="ECO:0000313" key="9">
    <source>
        <dbReference type="Proteomes" id="UP000654257"/>
    </source>
</evidence>
<evidence type="ECO:0000256" key="1">
    <source>
        <dbReference type="ARBA" id="ARBA00006149"/>
    </source>
</evidence>
<organism evidence="8 9">
    <name type="scientific">Rhodococcoides trifolii</name>
    <dbReference type="NCBI Taxonomy" id="908250"/>
    <lineage>
        <taxon>Bacteria</taxon>
        <taxon>Bacillati</taxon>
        <taxon>Actinomycetota</taxon>
        <taxon>Actinomycetes</taxon>
        <taxon>Mycobacteriales</taxon>
        <taxon>Nocardiaceae</taxon>
        <taxon>Rhodococcoides</taxon>
    </lineage>
</organism>
<reference evidence="8" key="2">
    <citation type="submission" date="2020-09" db="EMBL/GenBank/DDBJ databases">
        <authorList>
            <person name="Sun Q."/>
            <person name="Sedlacek I."/>
        </authorList>
    </citation>
    <scope>NUCLEOTIDE SEQUENCE</scope>
    <source>
        <strain evidence="8">CCM 7905</strain>
    </source>
</reference>
<reference evidence="8" key="1">
    <citation type="journal article" date="2014" name="Int. J. Syst. Evol. Microbiol.">
        <title>Complete genome sequence of Corynebacterium casei LMG S-19264T (=DSM 44701T), isolated from a smear-ripened cheese.</title>
        <authorList>
            <consortium name="US DOE Joint Genome Institute (JGI-PGF)"/>
            <person name="Walter F."/>
            <person name="Albersmeier A."/>
            <person name="Kalinowski J."/>
            <person name="Ruckert C."/>
        </authorList>
    </citation>
    <scope>NUCLEOTIDE SEQUENCE</scope>
    <source>
        <strain evidence="8">CCM 7905</strain>
    </source>
</reference>
<feature type="domain" description="DUF7059" evidence="6">
    <location>
        <begin position="26"/>
        <end position="109"/>
    </location>
</feature>
<feature type="domain" description="Methyltransferase small" evidence="5">
    <location>
        <begin position="147"/>
        <end position="240"/>
    </location>
</feature>
<dbReference type="Pfam" id="PF05175">
    <property type="entry name" value="MTS"/>
    <property type="match status" value="1"/>
</dbReference>
<dbReference type="PANTHER" id="PTHR45875">
    <property type="entry name" value="METHYLTRANSFERASE N6AMT1"/>
    <property type="match status" value="1"/>
</dbReference>
<dbReference type="CDD" id="cd02440">
    <property type="entry name" value="AdoMet_MTases"/>
    <property type="match status" value="1"/>
</dbReference>